<keyword evidence="2" id="KW-0813">Transport</keyword>
<dbReference type="Pfam" id="PF03987">
    <property type="entry name" value="Autophagy_act_C"/>
    <property type="match status" value="1"/>
</dbReference>
<dbReference type="AlphaFoldDB" id="A0A2R6NMI2"/>
<sequence length="121" mass="13771">MTLTRLQFYTACKAFLDSDDSNPASDAIFKRYSEGWSWKEHDLFPGLGYLSRSVLLLGDLRDSRGYSAQDYSADLHVEVEKEDNASAEQSSEEVLTCRQYVVYSPTFQVPALYFNVHRPSA</sequence>
<dbReference type="OrthoDB" id="4089664at2759"/>
<dbReference type="GO" id="GO:0015031">
    <property type="term" value="P:protein transport"/>
    <property type="evidence" value="ECO:0007669"/>
    <property type="project" value="UniProtKB-KW"/>
</dbReference>
<evidence type="ECO:0000256" key="2">
    <source>
        <dbReference type="ARBA" id="ARBA00022927"/>
    </source>
</evidence>
<evidence type="ECO:0000256" key="3">
    <source>
        <dbReference type="ARBA" id="ARBA00023006"/>
    </source>
</evidence>
<reference evidence="4 5" key="1">
    <citation type="submission" date="2018-02" db="EMBL/GenBank/DDBJ databases">
        <title>Genome sequence of the basidiomycete white-rot fungus Phlebia centrifuga.</title>
        <authorList>
            <person name="Granchi Z."/>
            <person name="Peng M."/>
            <person name="de Vries R.P."/>
            <person name="Hilden K."/>
            <person name="Makela M.R."/>
            <person name="Grigoriev I."/>
            <person name="Riley R."/>
        </authorList>
    </citation>
    <scope>NUCLEOTIDE SEQUENCE [LARGE SCALE GENOMIC DNA]</scope>
    <source>
        <strain evidence="4 5">FBCC195</strain>
    </source>
</reference>
<accession>A0A2R6NMI2</accession>
<proteinExistence type="predicted"/>
<keyword evidence="1" id="KW-0833">Ubl conjugation pathway</keyword>
<dbReference type="EMBL" id="MLYV02001069">
    <property type="protein sequence ID" value="PSR73603.1"/>
    <property type="molecule type" value="Genomic_DNA"/>
</dbReference>
<dbReference type="Proteomes" id="UP000186601">
    <property type="component" value="Unassembled WGS sequence"/>
</dbReference>
<dbReference type="InterPro" id="IPR007135">
    <property type="entry name" value="Atg3/Atg10"/>
</dbReference>
<dbReference type="GO" id="GO:0006914">
    <property type="term" value="P:autophagy"/>
    <property type="evidence" value="ECO:0007669"/>
    <property type="project" value="UniProtKB-KW"/>
</dbReference>
<dbReference type="STRING" id="98765.A0A2R6NMI2"/>
<organism evidence="4 5">
    <name type="scientific">Hermanssonia centrifuga</name>
    <dbReference type="NCBI Taxonomy" id="98765"/>
    <lineage>
        <taxon>Eukaryota</taxon>
        <taxon>Fungi</taxon>
        <taxon>Dikarya</taxon>
        <taxon>Basidiomycota</taxon>
        <taxon>Agaricomycotina</taxon>
        <taxon>Agaricomycetes</taxon>
        <taxon>Polyporales</taxon>
        <taxon>Meruliaceae</taxon>
        <taxon>Hermanssonia</taxon>
    </lineage>
</organism>
<keyword evidence="5" id="KW-1185">Reference proteome</keyword>
<evidence type="ECO:0000313" key="5">
    <source>
        <dbReference type="Proteomes" id="UP000186601"/>
    </source>
</evidence>
<comment type="caution">
    <text evidence="4">The sequence shown here is derived from an EMBL/GenBank/DDBJ whole genome shotgun (WGS) entry which is preliminary data.</text>
</comment>
<keyword evidence="2" id="KW-0653">Protein transport</keyword>
<protein>
    <submittedName>
        <fullName evidence="4">Uncharacterized protein</fullName>
    </submittedName>
</protein>
<gene>
    <name evidence="4" type="ORF">PHLCEN_2v10522</name>
</gene>
<evidence type="ECO:0000256" key="1">
    <source>
        <dbReference type="ARBA" id="ARBA00022786"/>
    </source>
</evidence>
<keyword evidence="3" id="KW-0072">Autophagy</keyword>
<name>A0A2R6NMI2_9APHY</name>
<dbReference type="GO" id="GO:0019787">
    <property type="term" value="F:ubiquitin-like protein transferase activity"/>
    <property type="evidence" value="ECO:0007669"/>
    <property type="project" value="InterPro"/>
</dbReference>
<evidence type="ECO:0000313" key="4">
    <source>
        <dbReference type="EMBL" id="PSR73603.1"/>
    </source>
</evidence>